<keyword evidence="1" id="KW-0812">Transmembrane</keyword>
<evidence type="ECO:0008006" key="3">
    <source>
        <dbReference type="Google" id="ProtNLM"/>
    </source>
</evidence>
<protein>
    <recommendedName>
        <fullName evidence="3">LAGLIDADG homing endonuclease</fullName>
    </recommendedName>
</protein>
<name>A0A7U1AQ12_9CHLO</name>
<dbReference type="InterPro" id="IPR027434">
    <property type="entry name" value="Homing_endonucl"/>
</dbReference>
<keyword evidence="1" id="KW-0472">Membrane</keyword>
<accession>A0A7U1AQ12</accession>
<geneLocation type="chloroplast" evidence="2"/>
<dbReference type="AlphaFoldDB" id="A0A7U1AQ12"/>
<dbReference type="EMBL" id="MW315772">
    <property type="protein sequence ID" value="QQY84811.1"/>
    <property type="molecule type" value="Genomic_DNA"/>
</dbReference>
<evidence type="ECO:0000313" key="2">
    <source>
        <dbReference type="EMBL" id="QQY84811.1"/>
    </source>
</evidence>
<organism evidence="2">
    <name type="scientific">Chaetophora lobata</name>
    <dbReference type="NCBI Taxonomy" id="1249516"/>
    <lineage>
        <taxon>Eukaryota</taxon>
        <taxon>Viridiplantae</taxon>
        <taxon>Chlorophyta</taxon>
        <taxon>core chlorophytes</taxon>
        <taxon>Chlorophyceae</taxon>
        <taxon>OCC clade</taxon>
        <taxon>Chaetophorales</taxon>
        <taxon>Chaetophoraceae</taxon>
        <taxon>Chaetophora</taxon>
    </lineage>
</organism>
<keyword evidence="2" id="KW-0150">Chloroplast</keyword>
<evidence type="ECO:0000256" key="1">
    <source>
        <dbReference type="SAM" id="Phobius"/>
    </source>
</evidence>
<proteinExistence type="predicted"/>
<sequence>MPIELNREKSKLLFFAHTFSTSFYFSILSFYLVSFAIIFGFVINQIFFSESIFQSAMEDSNERKIFDCSAFIALNPSEFSKIDPAYLEWFIGFSEGRRTVPRGNFGIVTSDFHQDPCSYCINQADLRVLKFIQKMLGFGKISSYKQKTRVSTGVEERIYGRFLVTNPQEVEKLIHLFNGNLHIKKCQKNFEYWVSTYNNL</sequence>
<dbReference type="SUPFAM" id="SSF55608">
    <property type="entry name" value="Homing endonucleases"/>
    <property type="match status" value="1"/>
</dbReference>
<gene>
    <name evidence="2" type="primary">orf200</name>
</gene>
<reference evidence="2" key="1">
    <citation type="submission" date="2020-11" db="EMBL/GenBank/DDBJ databases">
        <title>The Chloroplast Genome of the Green Alga Chaetophora lobata.</title>
        <authorList>
            <person name="Liu B."/>
        </authorList>
    </citation>
    <scope>NUCLEOTIDE SEQUENCE</scope>
</reference>
<keyword evidence="2" id="KW-0934">Plastid</keyword>
<dbReference type="Gene3D" id="3.10.28.10">
    <property type="entry name" value="Homing endonucleases"/>
    <property type="match status" value="1"/>
</dbReference>
<keyword evidence="1" id="KW-1133">Transmembrane helix</keyword>
<feature type="transmembrane region" description="Helical" evidence="1">
    <location>
        <begin position="12"/>
        <end position="43"/>
    </location>
</feature>